<keyword evidence="9" id="KW-0282">Flagellum</keyword>
<dbReference type="PANTHER" id="PTHR30033">
    <property type="entry name" value="FLAGELLAR HOOK-ASSOCIATED PROTEIN 1"/>
    <property type="match status" value="1"/>
</dbReference>
<evidence type="ECO:0000256" key="2">
    <source>
        <dbReference type="ARBA" id="ARBA00004613"/>
    </source>
</evidence>
<evidence type="ECO:0000313" key="9">
    <source>
        <dbReference type="EMBL" id="RAK21412.1"/>
    </source>
</evidence>
<keyword evidence="6" id="KW-0975">Bacterial flagellum</keyword>
<evidence type="ECO:0000259" key="8">
    <source>
        <dbReference type="Pfam" id="PF22638"/>
    </source>
</evidence>
<dbReference type="InterPro" id="IPR010930">
    <property type="entry name" value="Flg_bb/hook_C_dom"/>
</dbReference>
<dbReference type="AlphaFoldDB" id="A0A327YLW6"/>
<evidence type="ECO:0000256" key="1">
    <source>
        <dbReference type="ARBA" id="ARBA00004365"/>
    </source>
</evidence>
<dbReference type="EMBL" id="QLMG01000004">
    <property type="protein sequence ID" value="RAK21412.1"/>
    <property type="molecule type" value="Genomic_DNA"/>
</dbReference>
<dbReference type="SUPFAM" id="SSF64518">
    <property type="entry name" value="Phase 1 flagellin"/>
    <property type="match status" value="1"/>
</dbReference>
<dbReference type="NCBIfam" id="TIGR02492">
    <property type="entry name" value="flgK_ends"/>
    <property type="match status" value="1"/>
</dbReference>
<dbReference type="GO" id="GO:0009424">
    <property type="term" value="C:bacterial-type flagellum hook"/>
    <property type="evidence" value="ECO:0007669"/>
    <property type="project" value="InterPro"/>
</dbReference>
<comment type="similarity">
    <text evidence="3">Belongs to the flagella basal body rod proteins family.</text>
</comment>
<keyword evidence="5" id="KW-0964">Secreted</keyword>
<dbReference type="InterPro" id="IPR053927">
    <property type="entry name" value="FlgK_helical"/>
</dbReference>
<dbReference type="OrthoDB" id="7181295at2"/>
<accession>A0A327YLW6</accession>
<evidence type="ECO:0000256" key="4">
    <source>
        <dbReference type="ARBA" id="ARBA00016244"/>
    </source>
</evidence>
<evidence type="ECO:0000256" key="3">
    <source>
        <dbReference type="ARBA" id="ARBA00009677"/>
    </source>
</evidence>
<dbReference type="PANTHER" id="PTHR30033:SF1">
    <property type="entry name" value="FLAGELLAR HOOK-ASSOCIATED PROTEIN 1"/>
    <property type="match status" value="1"/>
</dbReference>
<name>A0A327YLW6_9RHOB</name>
<dbReference type="GO" id="GO:0005198">
    <property type="term" value="F:structural molecule activity"/>
    <property type="evidence" value="ECO:0007669"/>
    <property type="project" value="InterPro"/>
</dbReference>
<sequence length="485" mass="50095">MSLSGALSNALSGLTTQARQATLVSSNISNATTESYGRRTLDVSSRSTTWGGVSVDGVTRNTDAVVLADRRLSDAQLGYADDMQTFASKIEMLVGESGEAGSLTTLYSNFENALLSASSDPSSNQRLKSVALAAEDFTEKLNQVSGALQDARTDADKSIASDIKSLNDSLASVKQLNDSIGESVLRGADASSLMDERQRVLDTISEIVPLRTVARDNGTLAVYAASGTVLLDPSFSGQPAQIGFTPQEPITADRTLADGGLSGITINGHAINSTNEGPLGGGTLGAQLQIRDVVAVDMQAALDGIARDLVDRFGPGGADTTLAAGDAGLFTDAGLAFDPLLEVGLAARISLNSLVDPGGTGTWRLRDGLGAATQGNVGDATLIQGYSDALDGLSVPSSTSLGTGTSSFAGHVSDFVSAISAARVRADGEQSFSSAQHTALKELELSKGVDTDAELQDLLLIEQHYAANARVMTTVDELMQTLLSI</sequence>
<evidence type="ECO:0000256" key="6">
    <source>
        <dbReference type="ARBA" id="ARBA00023143"/>
    </source>
</evidence>
<dbReference type="InterPro" id="IPR002371">
    <property type="entry name" value="FlgK"/>
</dbReference>
<evidence type="ECO:0000256" key="5">
    <source>
        <dbReference type="ARBA" id="ARBA00022525"/>
    </source>
</evidence>
<dbReference type="GO" id="GO:0005576">
    <property type="term" value="C:extracellular region"/>
    <property type="evidence" value="ECO:0007669"/>
    <property type="project" value="UniProtKB-SubCell"/>
</dbReference>
<dbReference type="Pfam" id="PF06429">
    <property type="entry name" value="Flg_bbr_C"/>
    <property type="match status" value="1"/>
</dbReference>
<organism evidence="9 10">
    <name type="scientific">Salipiger aestuarii</name>
    <dbReference type="NCBI Taxonomy" id="568098"/>
    <lineage>
        <taxon>Bacteria</taxon>
        <taxon>Pseudomonadati</taxon>
        <taxon>Pseudomonadota</taxon>
        <taxon>Alphaproteobacteria</taxon>
        <taxon>Rhodobacterales</taxon>
        <taxon>Roseobacteraceae</taxon>
        <taxon>Salipiger</taxon>
    </lineage>
</organism>
<comment type="caution">
    <text evidence="9">The sequence shown here is derived from an EMBL/GenBank/DDBJ whole genome shotgun (WGS) entry which is preliminary data.</text>
</comment>
<dbReference type="Proteomes" id="UP000249165">
    <property type="component" value="Unassembled WGS sequence"/>
</dbReference>
<gene>
    <name evidence="9" type="ORF">ATI53_100410</name>
</gene>
<evidence type="ECO:0000259" key="7">
    <source>
        <dbReference type="Pfam" id="PF06429"/>
    </source>
</evidence>
<reference evidence="9 10" key="1">
    <citation type="submission" date="2018-06" db="EMBL/GenBank/DDBJ databases">
        <title>Genomic Encyclopedia of Archaeal and Bacterial Type Strains, Phase II (KMG-II): from individual species to whole genera.</title>
        <authorList>
            <person name="Goeker M."/>
        </authorList>
    </citation>
    <scope>NUCLEOTIDE SEQUENCE [LARGE SCALE GENOMIC DNA]</scope>
    <source>
        <strain evidence="9 10">DSM 22011</strain>
    </source>
</reference>
<keyword evidence="9" id="KW-0966">Cell projection</keyword>
<feature type="domain" description="Flagellar basal-body/hook protein C-terminal" evidence="7">
    <location>
        <begin position="448"/>
        <end position="484"/>
    </location>
</feature>
<dbReference type="RefSeq" id="WP_111549731.1">
    <property type="nucleotide sequence ID" value="NZ_LIQE01000004.1"/>
</dbReference>
<keyword evidence="9" id="KW-0969">Cilium</keyword>
<evidence type="ECO:0000313" key="10">
    <source>
        <dbReference type="Proteomes" id="UP000249165"/>
    </source>
</evidence>
<keyword evidence="10" id="KW-1185">Reference proteome</keyword>
<comment type="subcellular location">
    <subcellularLocation>
        <location evidence="1">Bacterial flagellum</location>
    </subcellularLocation>
    <subcellularLocation>
        <location evidence="2">Secreted</location>
    </subcellularLocation>
</comment>
<dbReference type="GO" id="GO:0044780">
    <property type="term" value="P:bacterial-type flagellum assembly"/>
    <property type="evidence" value="ECO:0007669"/>
    <property type="project" value="InterPro"/>
</dbReference>
<feature type="domain" description="Flagellar hook-associated protein FlgK helical" evidence="8">
    <location>
        <begin position="88"/>
        <end position="313"/>
    </location>
</feature>
<dbReference type="Pfam" id="PF22638">
    <property type="entry name" value="FlgK_D1"/>
    <property type="match status" value="1"/>
</dbReference>
<protein>
    <recommendedName>
        <fullName evidence="4">Flagellar hook-associated protein 1</fullName>
    </recommendedName>
</protein>
<proteinExistence type="inferred from homology"/>